<feature type="transmembrane region" description="Helical" evidence="5">
    <location>
        <begin position="345"/>
        <end position="371"/>
    </location>
</feature>
<feature type="transmembrane region" description="Helical" evidence="5">
    <location>
        <begin position="322"/>
        <end position="339"/>
    </location>
</feature>
<evidence type="ECO:0000256" key="1">
    <source>
        <dbReference type="ARBA" id="ARBA00004141"/>
    </source>
</evidence>
<evidence type="ECO:0000313" key="8">
    <source>
        <dbReference type="Proteomes" id="UP000295722"/>
    </source>
</evidence>
<organism evidence="7 8">
    <name type="scientific">Paraburkholderia silviterrae</name>
    <dbReference type="NCBI Taxonomy" id="2528715"/>
    <lineage>
        <taxon>Bacteria</taxon>
        <taxon>Pseudomonadati</taxon>
        <taxon>Pseudomonadota</taxon>
        <taxon>Betaproteobacteria</taxon>
        <taxon>Burkholderiales</taxon>
        <taxon>Burkholderiaceae</taxon>
        <taxon>Paraburkholderia</taxon>
    </lineage>
</organism>
<dbReference type="SUPFAM" id="SSF103473">
    <property type="entry name" value="MFS general substrate transporter"/>
    <property type="match status" value="1"/>
</dbReference>
<feature type="transmembrane region" description="Helical" evidence="5">
    <location>
        <begin position="21"/>
        <end position="45"/>
    </location>
</feature>
<dbReference type="OrthoDB" id="7066727at2"/>
<evidence type="ECO:0000259" key="6">
    <source>
        <dbReference type="PROSITE" id="PS50850"/>
    </source>
</evidence>
<dbReference type="Proteomes" id="UP000295722">
    <property type="component" value="Unassembled WGS sequence"/>
</dbReference>
<dbReference type="PANTHER" id="PTHR23508:SF10">
    <property type="entry name" value="CARBOXYLIC ACID TRANSPORTER PROTEIN HOMOLOG"/>
    <property type="match status" value="1"/>
</dbReference>
<evidence type="ECO:0000256" key="4">
    <source>
        <dbReference type="ARBA" id="ARBA00023136"/>
    </source>
</evidence>
<feature type="transmembrane region" description="Helical" evidence="5">
    <location>
        <begin position="89"/>
        <end position="108"/>
    </location>
</feature>
<dbReference type="PROSITE" id="PS00217">
    <property type="entry name" value="SUGAR_TRANSPORT_2"/>
    <property type="match status" value="1"/>
</dbReference>
<feature type="transmembrane region" description="Helical" evidence="5">
    <location>
        <begin position="293"/>
        <end position="315"/>
    </location>
</feature>
<dbReference type="Gene3D" id="1.20.1250.20">
    <property type="entry name" value="MFS general substrate transporter like domains"/>
    <property type="match status" value="1"/>
</dbReference>
<dbReference type="PROSITE" id="PS50850">
    <property type="entry name" value="MFS"/>
    <property type="match status" value="1"/>
</dbReference>
<evidence type="ECO:0000256" key="2">
    <source>
        <dbReference type="ARBA" id="ARBA00022692"/>
    </source>
</evidence>
<protein>
    <submittedName>
        <fullName evidence="7">MFS transporter</fullName>
    </submittedName>
</protein>
<dbReference type="GO" id="GO:0005886">
    <property type="term" value="C:plasma membrane"/>
    <property type="evidence" value="ECO:0007669"/>
    <property type="project" value="TreeGrafter"/>
</dbReference>
<dbReference type="CDD" id="cd17365">
    <property type="entry name" value="MFS_PcaK_like"/>
    <property type="match status" value="1"/>
</dbReference>
<keyword evidence="8" id="KW-1185">Reference proteome</keyword>
<keyword evidence="2 5" id="KW-0812">Transmembrane</keyword>
<comment type="subcellular location">
    <subcellularLocation>
        <location evidence="1">Membrane</location>
        <topology evidence="1">Multi-pass membrane protein</topology>
    </subcellularLocation>
</comment>
<proteinExistence type="predicted"/>
<reference evidence="7 8" key="1">
    <citation type="submission" date="2019-03" db="EMBL/GenBank/DDBJ databases">
        <title>Paraburkholderia sp. 4M-K11, isolated from subtropical forest soil.</title>
        <authorList>
            <person name="Gao Z.-H."/>
            <person name="Qiu L.-H."/>
        </authorList>
    </citation>
    <scope>NUCLEOTIDE SEQUENCE [LARGE SCALE GENOMIC DNA]</scope>
    <source>
        <strain evidence="7 8">4M-K11</strain>
    </source>
</reference>
<dbReference type="InterPro" id="IPR020846">
    <property type="entry name" value="MFS_dom"/>
</dbReference>
<evidence type="ECO:0000256" key="5">
    <source>
        <dbReference type="SAM" id="Phobius"/>
    </source>
</evidence>
<feature type="transmembrane region" description="Helical" evidence="5">
    <location>
        <begin position="147"/>
        <end position="171"/>
    </location>
</feature>
<dbReference type="InterPro" id="IPR005829">
    <property type="entry name" value="Sugar_transporter_CS"/>
</dbReference>
<gene>
    <name evidence="7" type="ORF">EYW47_23460</name>
</gene>
<name>A0A4R5M5T9_9BURK</name>
<dbReference type="EMBL" id="SMRP01000012">
    <property type="protein sequence ID" value="TDG21325.1"/>
    <property type="molecule type" value="Genomic_DNA"/>
</dbReference>
<sequence length="462" mass="48115">MRAPCDVAEFINDRPISTFQLRIVALCFLVVAMDGFDAASIGFIAPAIRSEWLLTPTALASLFGAGLAGLMVGALTFGPLADRVGRRTVLTGSVASFGLACFVSAFAPSLPVLVALRFVTGLGLGGAMPNAITLTAEYCPQRRRSTLLTLMFCGFSLGGALGGVISAALIHDYGWRSVLAAGGAVPLLSVPVLLMLLPESARYLVLSGASAQRVARALARLGPAIAFDETQTFTVRDTRPRGGWLPVLDLFREGNARNTLLLWLTFFMGLMIIYLLSSWLPTVLHSMGFSLRAAALVAALLQTGGVVGAIVLGVLMDRLDPCRVLAFTYCIGCASIFTIGHTATPALLCLAVFVTGCCISGSQTCISILSASFYPTHCRATGVSWASGVGRLGSIAGSVAGGVMLSGGWSNSTIFSLIAAPALAAALLMHRLARSRRGAASACVAATPKSAASCRCSRNDKR</sequence>
<feature type="transmembrane region" description="Helical" evidence="5">
    <location>
        <begin position="409"/>
        <end position="429"/>
    </location>
</feature>
<dbReference type="InterPro" id="IPR011701">
    <property type="entry name" value="MFS"/>
</dbReference>
<dbReference type="Pfam" id="PF07690">
    <property type="entry name" value="MFS_1"/>
    <property type="match status" value="1"/>
</dbReference>
<feature type="transmembrane region" description="Helical" evidence="5">
    <location>
        <begin position="57"/>
        <end position="77"/>
    </location>
</feature>
<keyword evidence="4 5" id="KW-0472">Membrane</keyword>
<accession>A0A4R5M5T9</accession>
<feature type="transmembrane region" description="Helical" evidence="5">
    <location>
        <begin position="383"/>
        <end position="403"/>
    </location>
</feature>
<dbReference type="AlphaFoldDB" id="A0A4R5M5T9"/>
<feature type="transmembrane region" description="Helical" evidence="5">
    <location>
        <begin position="177"/>
        <end position="197"/>
    </location>
</feature>
<evidence type="ECO:0000313" key="7">
    <source>
        <dbReference type="EMBL" id="TDG21325.1"/>
    </source>
</evidence>
<dbReference type="PANTHER" id="PTHR23508">
    <property type="entry name" value="CARBOXYLIC ACID TRANSPORTER PROTEIN HOMOLOG"/>
    <property type="match status" value="1"/>
</dbReference>
<feature type="transmembrane region" description="Helical" evidence="5">
    <location>
        <begin position="114"/>
        <end position="135"/>
    </location>
</feature>
<feature type="domain" description="Major facilitator superfamily (MFS) profile" evidence="6">
    <location>
        <begin position="23"/>
        <end position="437"/>
    </location>
</feature>
<keyword evidence="3 5" id="KW-1133">Transmembrane helix</keyword>
<dbReference type="GO" id="GO:0046943">
    <property type="term" value="F:carboxylic acid transmembrane transporter activity"/>
    <property type="evidence" value="ECO:0007669"/>
    <property type="project" value="TreeGrafter"/>
</dbReference>
<evidence type="ECO:0000256" key="3">
    <source>
        <dbReference type="ARBA" id="ARBA00022989"/>
    </source>
</evidence>
<comment type="caution">
    <text evidence="7">The sequence shown here is derived from an EMBL/GenBank/DDBJ whole genome shotgun (WGS) entry which is preliminary data.</text>
</comment>
<dbReference type="InterPro" id="IPR036259">
    <property type="entry name" value="MFS_trans_sf"/>
</dbReference>
<feature type="transmembrane region" description="Helical" evidence="5">
    <location>
        <begin position="260"/>
        <end position="281"/>
    </location>
</feature>